<dbReference type="RefSeq" id="WP_014244082.1">
    <property type="nucleotide sequence ID" value="NC_016620.1"/>
</dbReference>
<dbReference type="HOGENOM" id="CLU_390699_0_0_7"/>
<dbReference type="OrthoDB" id="5287386at2"/>
<evidence type="ECO:0000313" key="1">
    <source>
        <dbReference type="EMBL" id="CBW26298.1"/>
    </source>
</evidence>
<protein>
    <submittedName>
        <fullName evidence="1">Uncharacterized protein</fullName>
    </submittedName>
</protein>
<sequence>MKLVQYVLISVILYLSTKVLAQEESFEHFKIVDKEKLHSLYGDVFVGLKSSDIELKDDNALYRSILNEYSNTYESIGQRQAANVLNDRNISVFGGLNNIGIKYSKDFLDFSIIAGRTVAPDLFSDDKWIVTDEFTIDINASKLLSNLKDQGVVDFSEKQYAAFAGVSFKRTFRSVHFADSYASGLTMHFDKLFLSFQKFTNKEYLNLSEYEFLQKEDFISLKAGAIAGAPIYGPIVGSAGVLASYESLSRVDIQAVHDNEKTSAHEKLRISMEKTKSASVGISASIGLEFLKLLRMTLLKYDFTYELEDSKKTYLSFYEQDYERLKKDSYYAAQVDRILRFRKSDLYVLKDNIVSLEQRKTEKKESKYSLLFWGGQKEASTQQIEIVKEGSVHRFFKHYFEKIKYKQNIFSRLVSVLVKSLLKLDTVINKDSSDSKKVIVEYSADENLIESKGDVDMKTEEKVSIGFSHNFFTSSTQGRTKKSQKKVALEILNNYSGVDPLAIKLFERDQIVGPVKINGDYKINRDGLNYLLSFKQSDLKNRYYSMCGAKSKGIFKWFRNLFNNCLHKMNNSSKKFYTEWALNDFTGDLYTYCKNKTKKYSFFKRSRKRRKCMEEYSYRNNPSDLAQVPLWRLKDIIQTIYLEHKNKTQILSFFGHNNVFYYGNFQAKTSTGSPFVSYFNEGRFDGLGVVDNFRRENNLRSPASLE</sequence>
<dbReference type="AlphaFoldDB" id="E1X071"/>
<keyword evidence="2" id="KW-1185">Reference proteome</keyword>
<organism evidence="1 2">
    <name type="scientific">Halobacteriovorax marinus (strain ATCC BAA-682 / DSM 15412 / SJ)</name>
    <name type="common">Bacteriovorax marinus</name>
    <dbReference type="NCBI Taxonomy" id="862908"/>
    <lineage>
        <taxon>Bacteria</taxon>
        <taxon>Pseudomonadati</taxon>
        <taxon>Bdellovibrionota</taxon>
        <taxon>Bacteriovoracia</taxon>
        <taxon>Bacteriovoracales</taxon>
        <taxon>Halobacteriovoraceae</taxon>
        <taxon>Halobacteriovorax</taxon>
    </lineage>
</organism>
<dbReference type="Proteomes" id="UP000008963">
    <property type="component" value="Chromosome"/>
</dbReference>
<name>E1X071_HALMS</name>
<gene>
    <name evidence="1" type="ordered locus">BMS_1436</name>
</gene>
<evidence type="ECO:0000313" key="2">
    <source>
        <dbReference type="Proteomes" id="UP000008963"/>
    </source>
</evidence>
<accession>E1X071</accession>
<proteinExistence type="predicted"/>
<dbReference type="PATRIC" id="fig|862908.3.peg.1367"/>
<dbReference type="EMBL" id="FQ312005">
    <property type="protein sequence ID" value="CBW26298.1"/>
    <property type="molecule type" value="Genomic_DNA"/>
</dbReference>
<dbReference type="KEGG" id="bmx:BMS_1436"/>
<reference evidence="2" key="1">
    <citation type="journal article" date="2013" name="ISME J.">
        <title>A small predatory core genome in the divergent marine Bacteriovorax marinus SJ and the terrestrial Bdellovibrio bacteriovorus.</title>
        <authorList>
            <person name="Crossman L.C."/>
            <person name="Chen H."/>
            <person name="Cerdeno-Tarraga A.M."/>
            <person name="Brooks K."/>
            <person name="Quail M.A."/>
            <person name="Pineiro S.A."/>
            <person name="Hobley L."/>
            <person name="Sockett R.E."/>
            <person name="Bentley S.D."/>
            <person name="Parkhill J."/>
            <person name="Williams H.N."/>
            <person name="Stine O.C."/>
        </authorList>
    </citation>
    <scope>NUCLEOTIDE SEQUENCE [LARGE SCALE GENOMIC DNA]</scope>
    <source>
        <strain evidence="2">ATCC BAA-682 / DSM 15412 / SJ</strain>
    </source>
</reference>